<keyword evidence="5" id="KW-0328">Glycosyltransferase</keyword>
<keyword evidence="3 4" id="KW-0472">Membrane</keyword>
<dbReference type="RefSeq" id="WP_095085358.1">
    <property type="nucleotide sequence ID" value="NZ_BMDM01000015.1"/>
</dbReference>
<accession>A0A239Y7H3</accession>
<dbReference type="OrthoDB" id="2136618at2"/>
<dbReference type="GO" id="GO:0016757">
    <property type="term" value="F:glycosyltransferase activity"/>
    <property type="evidence" value="ECO:0007669"/>
    <property type="project" value="UniProtKB-KW"/>
</dbReference>
<gene>
    <name evidence="4 5" type="primary">gtfB</name>
    <name evidence="5" type="ORF">SAMEA4384403_00139</name>
</gene>
<dbReference type="InterPro" id="IPR014268">
    <property type="entry name" value="GtfB"/>
</dbReference>
<comment type="subunit">
    <text evidence="4">Forms a heterotetramer with 2 subunits each of GtfA and GtfB. Part of the accessory SecA2/SecY2 protein translocation apparatus.</text>
</comment>
<evidence type="ECO:0000256" key="4">
    <source>
        <dbReference type="HAMAP-Rule" id="MF_01473"/>
    </source>
</evidence>
<evidence type="ECO:0000313" key="6">
    <source>
        <dbReference type="Proteomes" id="UP000242084"/>
    </source>
</evidence>
<dbReference type="KEGG" id="sste:SAMEA4384403_0139"/>
<dbReference type="HAMAP" id="MF_01473">
    <property type="entry name" value="GtfB"/>
    <property type="match status" value="1"/>
</dbReference>
<reference evidence="5 6" key="1">
    <citation type="submission" date="2017-06" db="EMBL/GenBank/DDBJ databases">
        <authorList>
            <consortium name="Pathogen Informatics"/>
        </authorList>
    </citation>
    <scope>NUCLEOTIDE SEQUENCE [LARGE SCALE GENOMIC DNA]</scope>
    <source>
        <strain evidence="5 6">NCTC13839</strain>
    </source>
</reference>
<evidence type="ECO:0000313" key="5">
    <source>
        <dbReference type="EMBL" id="SNV55005.1"/>
    </source>
</evidence>
<comment type="pathway">
    <text evidence="1 4">Protein modification; protein glycosylation.</text>
</comment>
<dbReference type="GO" id="GO:0005886">
    <property type="term" value="C:plasma membrane"/>
    <property type="evidence" value="ECO:0007669"/>
    <property type="project" value="UniProtKB-SubCell"/>
</dbReference>
<comment type="function">
    <text evidence="4">Required for polymorphic O-glycosylation of the serine-rich repeat protein in this bacteria. A stabilizing protein that is part of the accessory SecA2/SecY2 system specifically required to export serine-rich repeat cell wall proteins usually encoded upstream in the same operon. The GtfA-GtfB complex adds GlcNAc from UDP-GlcNAc to the substrate protein, attaching the first sugar residue. Stabilizes the glycosylation activity of GtfA. Has no N-acetylglucosaminyl transferase activity on its own.</text>
</comment>
<comment type="similarity">
    <text evidence="4">Belongs to the GtfB family.</text>
</comment>
<dbReference type="GO" id="GO:0031647">
    <property type="term" value="P:regulation of protein stability"/>
    <property type="evidence" value="ECO:0007669"/>
    <property type="project" value="UniProtKB-UniRule"/>
</dbReference>
<sequence length="453" mass="53145">MINLFEYFDSKTKTLLESLQLSGHNHLTIVMEDDGFLPDNICTPYRFFSNNRITQYNKPRFFNDIDIPQYWEIEGNNEIAWIKNMGEVKGKIIYKQHFKYRVVKDVEWFDNQGRVRFIDHYTKEGIQFSQTIMDINGTPILKKYKDQQGKEIIYENYITNDIVVEWQGKSYFFDNKSAFIMFLLKIMNIDQNTFLINSLSTPFTVLYNLQRPGNDVLYWQEHCGGDIPGNMKLIWGNTMVRKVNIIVPERAEYDLIMQNIDEGAKKHLNLGGYIYHYHKKNNYSNNVLTMTNSDQLANIETIIQKCPEIIFYIGAVTEMSSKLTSLEKYSNVKLFPTIDKTTIEALYNKCDVYLDINDGGEILNAVSKAFKYDMLIVGYENIAHNVAFTLPELLVTKENQSQELINILKKIYKDDKNFLTLHSMQKKYTNEISVNKFNRIFEESINKKPHSEK</sequence>
<keyword evidence="5" id="KW-0808">Transferase</keyword>
<keyword evidence="2 4" id="KW-1003">Cell membrane</keyword>
<organism evidence="5 6">
    <name type="scientific">Mammaliicoccus stepanovicii</name>
    <dbReference type="NCBI Taxonomy" id="643214"/>
    <lineage>
        <taxon>Bacteria</taxon>
        <taxon>Bacillati</taxon>
        <taxon>Bacillota</taxon>
        <taxon>Bacilli</taxon>
        <taxon>Bacillales</taxon>
        <taxon>Staphylococcaceae</taxon>
        <taxon>Mammaliicoccus</taxon>
    </lineage>
</organism>
<dbReference type="AlphaFoldDB" id="A0A239Y7H3"/>
<dbReference type="NCBIfam" id="TIGR02919">
    <property type="entry name" value="accessory Sec system glycosylation chaperone GtfB"/>
    <property type="match status" value="1"/>
</dbReference>
<dbReference type="UniPathway" id="UPA00378"/>
<evidence type="ECO:0000256" key="2">
    <source>
        <dbReference type="ARBA" id="ARBA00022475"/>
    </source>
</evidence>
<dbReference type="GO" id="GO:0017122">
    <property type="term" value="C:protein N-acetylglucosaminyltransferase complex"/>
    <property type="evidence" value="ECO:0007669"/>
    <property type="project" value="UniProtKB-UniRule"/>
</dbReference>
<proteinExistence type="inferred from homology"/>
<keyword evidence="6" id="KW-1185">Reference proteome</keyword>
<dbReference type="EMBL" id="LT906462">
    <property type="protein sequence ID" value="SNV55005.1"/>
    <property type="molecule type" value="Genomic_DNA"/>
</dbReference>
<protein>
    <recommendedName>
        <fullName evidence="4">UDP-N-acetylglucosamine--peptide N-acetylglucosaminyltransferase stabilizing protein GtfB</fullName>
    </recommendedName>
    <alternativeName>
        <fullName evidence="4">Glycosyltransferase stabilizing protein GtfB</fullName>
    </alternativeName>
</protein>
<name>A0A239Y7H3_9STAP</name>
<dbReference type="Proteomes" id="UP000242084">
    <property type="component" value="Chromosome 1"/>
</dbReference>
<comment type="subcellular location">
    <subcellularLocation>
        <location evidence="4">Cell membrane</location>
        <topology evidence="4">Peripheral membrane protein</topology>
    </subcellularLocation>
</comment>
<evidence type="ECO:0000256" key="3">
    <source>
        <dbReference type="ARBA" id="ARBA00023136"/>
    </source>
</evidence>
<evidence type="ECO:0000256" key="1">
    <source>
        <dbReference type="ARBA" id="ARBA00004922"/>
    </source>
</evidence>